<gene>
    <name evidence="4" type="ORF">SCA03_23440</name>
</gene>
<dbReference type="RefSeq" id="WP_086814073.1">
    <property type="nucleotide sequence ID" value="NZ_BJMM01000009.1"/>
</dbReference>
<reference evidence="4 5" key="1">
    <citation type="submission" date="2019-06" db="EMBL/GenBank/DDBJ databases">
        <title>Whole genome shotgun sequence of Streptomyces cacaoi subsp. cacaoi NBRC 12748.</title>
        <authorList>
            <person name="Hosoyama A."/>
            <person name="Uohara A."/>
            <person name="Ohji S."/>
            <person name="Ichikawa N."/>
        </authorList>
    </citation>
    <scope>NUCLEOTIDE SEQUENCE [LARGE SCALE GENOMIC DNA]</scope>
    <source>
        <strain evidence="4 5">NBRC 12748</strain>
    </source>
</reference>
<dbReference type="InterPro" id="IPR001647">
    <property type="entry name" value="HTH_TetR"/>
</dbReference>
<proteinExistence type="predicted"/>
<dbReference type="AlphaFoldDB" id="A0A4Y3QYY1"/>
<evidence type="ECO:0000259" key="3">
    <source>
        <dbReference type="Pfam" id="PF00440"/>
    </source>
</evidence>
<feature type="region of interest" description="Disordered" evidence="2">
    <location>
        <begin position="206"/>
        <end position="226"/>
    </location>
</feature>
<dbReference type="InterPro" id="IPR009057">
    <property type="entry name" value="Homeodomain-like_sf"/>
</dbReference>
<protein>
    <submittedName>
        <fullName evidence="4">TetR family transcriptional regulator</fullName>
    </submittedName>
</protein>
<sequence length="226" mass="24613">MSTELQILYAGERLFAKQGIDATSLRQISTAAGQRNTAAAQYHFGDKRKLIEAVFRHRLGVIDARRHEMLESARKAGRTADPWELTEILVRPLAEQALRPGSHYVRFLQRVFEYTGLDVAALREIGGVDEAVAVGRLLGDRLPHLAGSLVHRRHRWAGQLIIAGLADLERRSAEPADGDGASDTTDPEADILGLIDAVTGLLTAPVSERSAARRTAPDTPAAEAVR</sequence>
<dbReference type="OrthoDB" id="2356263at2"/>
<keyword evidence="1" id="KW-0238">DNA-binding</keyword>
<dbReference type="Gene3D" id="1.10.357.10">
    <property type="entry name" value="Tetracycline Repressor, domain 2"/>
    <property type="match status" value="1"/>
</dbReference>
<dbReference type="EMBL" id="BJMM01000009">
    <property type="protein sequence ID" value="GEB49793.1"/>
    <property type="molecule type" value="Genomic_DNA"/>
</dbReference>
<dbReference type="SUPFAM" id="SSF46689">
    <property type="entry name" value="Homeodomain-like"/>
    <property type="match status" value="1"/>
</dbReference>
<evidence type="ECO:0000256" key="2">
    <source>
        <dbReference type="SAM" id="MobiDB-lite"/>
    </source>
</evidence>
<organism evidence="4 5">
    <name type="scientific">Streptomyces cacaoi</name>
    <dbReference type="NCBI Taxonomy" id="1898"/>
    <lineage>
        <taxon>Bacteria</taxon>
        <taxon>Bacillati</taxon>
        <taxon>Actinomycetota</taxon>
        <taxon>Actinomycetes</taxon>
        <taxon>Kitasatosporales</taxon>
        <taxon>Streptomycetaceae</taxon>
        <taxon>Streptomyces</taxon>
    </lineage>
</organism>
<dbReference type="Pfam" id="PF00440">
    <property type="entry name" value="TetR_N"/>
    <property type="match status" value="1"/>
</dbReference>
<dbReference type="Proteomes" id="UP000319210">
    <property type="component" value="Unassembled WGS sequence"/>
</dbReference>
<feature type="compositionally biased region" description="Low complexity" evidence="2">
    <location>
        <begin position="213"/>
        <end position="226"/>
    </location>
</feature>
<evidence type="ECO:0000313" key="4">
    <source>
        <dbReference type="EMBL" id="GEB49793.1"/>
    </source>
</evidence>
<evidence type="ECO:0000256" key="1">
    <source>
        <dbReference type="ARBA" id="ARBA00023125"/>
    </source>
</evidence>
<keyword evidence="5" id="KW-1185">Reference proteome</keyword>
<name>A0A4Y3QYY1_STRCI</name>
<dbReference type="GO" id="GO:0003677">
    <property type="term" value="F:DNA binding"/>
    <property type="evidence" value="ECO:0007669"/>
    <property type="project" value="UniProtKB-KW"/>
</dbReference>
<comment type="caution">
    <text evidence="4">The sequence shown here is derived from an EMBL/GenBank/DDBJ whole genome shotgun (WGS) entry which is preliminary data.</text>
</comment>
<feature type="domain" description="HTH tetR-type" evidence="3">
    <location>
        <begin position="7"/>
        <end position="54"/>
    </location>
</feature>
<evidence type="ECO:0000313" key="5">
    <source>
        <dbReference type="Proteomes" id="UP000319210"/>
    </source>
</evidence>
<accession>A0A4Y3QYY1</accession>